<comment type="caution">
    <text evidence="1">The sequence shown here is derived from an EMBL/GenBank/DDBJ whole genome shotgun (WGS) entry which is preliminary data.</text>
</comment>
<protein>
    <submittedName>
        <fullName evidence="1">Uncharacterized protein</fullName>
    </submittedName>
</protein>
<dbReference type="EMBL" id="JBBNAF010000008">
    <property type="protein sequence ID" value="KAK9122363.1"/>
    <property type="molecule type" value="Genomic_DNA"/>
</dbReference>
<evidence type="ECO:0000313" key="1">
    <source>
        <dbReference type="EMBL" id="KAK9122363.1"/>
    </source>
</evidence>
<proteinExistence type="predicted"/>
<dbReference type="AlphaFoldDB" id="A0AAP0NX59"/>
<name>A0AAP0NX59_9MAGN</name>
<gene>
    <name evidence="1" type="ORF">Syun_019980</name>
</gene>
<sequence>MGARWRRISFPSGRISVENENSLLHFPTAVFIHSSCMRLYKYHPTHDINYNLPNITPPSPSNILI</sequence>
<evidence type="ECO:0000313" key="2">
    <source>
        <dbReference type="Proteomes" id="UP001420932"/>
    </source>
</evidence>
<keyword evidence="2" id="KW-1185">Reference proteome</keyword>
<accession>A0AAP0NX59</accession>
<reference evidence="1 2" key="1">
    <citation type="submission" date="2024-01" db="EMBL/GenBank/DDBJ databases">
        <title>Genome assemblies of Stephania.</title>
        <authorList>
            <person name="Yang L."/>
        </authorList>
    </citation>
    <scope>NUCLEOTIDE SEQUENCE [LARGE SCALE GENOMIC DNA]</scope>
    <source>
        <strain evidence="1">YNDBR</strain>
        <tissue evidence="1">Leaf</tissue>
    </source>
</reference>
<dbReference type="Proteomes" id="UP001420932">
    <property type="component" value="Unassembled WGS sequence"/>
</dbReference>
<organism evidence="1 2">
    <name type="scientific">Stephania yunnanensis</name>
    <dbReference type="NCBI Taxonomy" id="152371"/>
    <lineage>
        <taxon>Eukaryota</taxon>
        <taxon>Viridiplantae</taxon>
        <taxon>Streptophyta</taxon>
        <taxon>Embryophyta</taxon>
        <taxon>Tracheophyta</taxon>
        <taxon>Spermatophyta</taxon>
        <taxon>Magnoliopsida</taxon>
        <taxon>Ranunculales</taxon>
        <taxon>Menispermaceae</taxon>
        <taxon>Menispermoideae</taxon>
        <taxon>Cissampelideae</taxon>
        <taxon>Stephania</taxon>
    </lineage>
</organism>